<sequence>MVGCLADSLQKQKFLYNQEAFIPRGLTNKGNWCYINAVSKISVIELQLNFVNEFKEMPVKQAGNSSIKLKTDLTIGQPIEPLYVYKMLSTIQSSLSVKGRQEDAQEFLSCILNGMHEEMLQLAKVTSPSIIDKQIVEGSIDIANEGDWEQVGRKNKSVITRMGTYPQSFISSIFGGFLRYSVHQSGLRGTANVEPFFELHLDVQVKINNINSNSLSSSSTFAPSRQPVSRDWSGTREFICFTAEENKKNEVHLRTLNVVCSVPVTSVEEALKNLVLKEEVQGYTCTKTNAQVDISRRVTIESLPKILILHLKRFIYSKFGSQKLQKVIDYPLMLTIDKELLSSSVQSKHSTSQKTYKLFAVVYHHGKNAGGGHYTCDVCHPVYGWIRTDDTRLKIVPPNYVLKPTQGKDPYLLLYRRADLMP</sequence>
<dbReference type="PANTHER" id="PTHR24006:SF687">
    <property type="entry name" value="UBIQUITIN CARBOXYL-TERMINAL HYDROLASE 10"/>
    <property type="match status" value="1"/>
</dbReference>
<dbReference type="EMBL" id="JARQWQ010000155">
    <property type="protein sequence ID" value="KAK2548147.1"/>
    <property type="molecule type" value="Genomic_DNA"/>
</dbReference>
<dbReference type="GO" id="GO:0006508">
    <property type="term" value="P:proteolysis"/>
    <property type="evidence" value="ECO:0007669"/>
    <property type="project" value="UniProtKB-KW"/>
</dbReference>
<comment type="catalytic activity">
    <reaction evidence="1">
        <text>Thiol-dependent hydrolysis of ester, thioester, amide, peptide and isopeptide bonds formed by the C-terminal Gly of ubiquitin (a 76-residue protein attached to proteins as an intracellular targeting signal).</text>
        <dbReference type="EC" id="3.4.19.12"/>
    </reaction>
</comment>
<dbReference type="EC" id="3.4.19.12" evidence="3"/>
<evidence type="ECO:0000256" key="6">
    <source>
        <dbReference type="ARBA" id="ARBA00022801"/>
    </source>
</evidence>
<comment type="caution">
    <text evidence="9">The sequence shown here is derived from an EMBL/GenBank/DDBJ whole genome shotgun (WGS) entry which is preliminary data.</text>
</comment>
<dbReference type="GO" id="GO:0030330">
    <property type="term" value="P:DNA damage response, signal transduction by p53 class mediator"/>
    <property type="evidence" value="ECO:0007669"/>
    <property type="project" value="TreeGrafter"/>
</dbReference>
<dbReference type="CDD" id="cd02257">
    <property type="entry name" value="Peptidase_C19"/>
    <property type="match status" value="1"/>
</dbReference>
<keyword evidence="10" id="KW-1185">Reference proteome</keyword>
<proteinExistence type="inferred from homology"/>
<dbReference type="GO" id="GO:0010506">
    <property type="term" value="P:regulation of autophagy"/>
    <property type="evidence" value="ECO:0007669"/>
    <property type="project" value="TreeGrafter"/>
</dbReference>
<dbReference type="InterPro" id="IPR018200">
    <property type="entry name" value="USP_CS"/>
</dbReference>
<evidence type="ECO:0000259" key="8">
    <source>
        <dbReference type="PROSITE" id="PS50235"/>
    </source>
</evidence>
<dbReference type="GO" id="GO:0005829">
    <property type="term" value="C:cytosol"/>
    <property type="evidence" value="ECO:0007669"/>
    <property type="project" value="TreeGrafter"/>
</dbReference>
<dbReference type="Pfam" id="PF00443">
    <property type="entry name" value="UCH"/>
    <property type="match status" value="1"/>
</dbReference>
<dbReference type="GO" id="GO:0005634">
    <property type="term" value="C:nucleus"/>
    <property type="evidence" value="ECO:0007669"/>
    <property type="project" value="TreeGrafter"/>
</dbReference>
<keyword evidence="6 9" id="KW-0378">Hydrolase</keyword>
<accession>A0AAD9USK0</accession>
<dbReference type="PANTHER" id="PTHR24006">
    <property type="entry name" value="UBIQUITIN CARBOXYL-TERMINAL HYDROLASE"/>
    <property type="match status" value="1"/>
</dbReference>
<protein>
    <recommendedName>
        <fullName evidence="3">ubiquitinyl hydrolase 1</fullName>
        <ecNumber evidence="3">3.4.19.12</ecNumber>
    </recommendedName>
</protein>
<dbReference type="Gene3D" id="3.90.70.10">
    <property type="entry name" value="Cysteine proteinases"/>
    <property type="match status" value="1"/>
</dbReference>
<name>A0AAD9USK0_ACRCE</name>
<evidence type="ECO:0000313" key="10">
    <source>
        <dbReference type="Proteomes" id="UP001249851"/>
    </source>
</evidence>
<evidence type="ECO:0000256" key="3">
    <source>
        <dbReference type="ARBA" id="ARBA00012759"/>
    </source>
</evidence>
<dbReference type="InterPro" id="IPR038765">
    <property type="entry name" value="Papain-like_cys_pep_sf"/>
</dbReference>
<dbReference type="InterPro" id="IPR001394">
    <property type="entry name" value="Peptidase_C19_UCH"/>
</dbReference>
<dbReference type="InterPro" id="IPR050164">
    <property type="entry name" value="Peptidase_C19"/>
</dbReference>
<reference evidence="9" key="1">
    <citation type="journal article" date="2023" name="G3 (Bethesda)">
        <title>Whole genome assembly and annotation of the endangered Caribbean coral Acropora cervicornis.</title>
        <authorList>
            <person name="Selwyn J.D."/>
            <person name="Vollmer S.V."/>
        </authorList>
    </citation>
    <scope>NUCLEOTIDE SEQUENCE</scope>
    <source>
        <strain evidence="9">K2</strain>
    </source>
</reference>
<dbReference type="Proteomes" id="UP001249851">
    <property type="component" value="Unassembled WGS sequence"/>
</dbReference>
<dbReference type="AlphaFoldDB" id="A0AAD9USK0"/>
<dbReference type="PROSITE" id="PS00973">
    <property type="entry name" value="USP_2"/>
    <property type="match status" value="1"/>
</dbReference>
<gene>
    <name evidence="9" type="ORF">P5673_031758</name>
</gene>
<comment type="similarity">
    <text evidence="2">Belongs to the peptidase C19 family. USP10 subfamily.</text>
</comment>
<evidence type="ECO:0000256" key="1">
    <source>
        <dbReference type="ARBA" id="ARBA00000707"/>
    </source>
</evidence>
<dbReference type="InterPro" id="IPR028889">
    <property type="entry name" value="USP"/>
</dbReference>
<keyword evidence="4" id="KW-0645">Protease</keyword>
<dbReference type="PROSITE" id="PS50235">
    <property type="entry name" value="USP_3"/>
    <property type="match status" value="1"/>
</dbReference>
<dbReference type="GO" id="GO:0004843">
    <property type="term" value="F:cysteine-type deubiquitinase activity"/>
    <property type="evidence" value="ECO:0007669"/>
    <property type="project" value="UniProtKB-EC"/>
</dbReference>
<dbReference type="SUPFAM" id="SSF54001">
    <property type="entry name" value="Cysteine proteinases"/>
    <property type="match status" value="1"/>
</dbReference>
<evidence type="ECO:0000313" key="9">
    <source>
        <dbReference type="EMBL" id="KAK2548147.1"/>
    </source>
</evidence>
<keyword evidence="7" id="KW-0788">Thiol protease</keyword>
<evidence type="ECO:0000256" key="7">
    <source>
        <dbReference type="ARBA" id="ARBA00022807"/>
    </source>
</evidence>
<feature type="domain" description="USP" evidence="8">
    <location>
        <begin position="24"/>
        <end position="418"/>
    </location>
</feature>
<evidence type="ECO:0000256" key="2">
    <source>
        <dbReference type="ARBA" id="ARBA00005427"/>
    </source>
</evidence>
<evidence type="ECO:0000256" key="5">
    <source>
        <dbReference type="ARBA" id="ARBA00022786"/>
    </source>
</evidence>
<keyword evidence="5" id="KW-0833">Ubl conjugation pathway</keyword>
<organism evidence="9 10">
    <name type="scientific">Acropora cervicornis</name>
    <name type="common">Staghorn coral</name>
    <dbReference type="NCBI Taxonomy" id="6130"/>
    <lineage>
        <taxon>Eukaryota</taxon>
        <taxon>Metazoa</taxon>
        <taxon>Cnidaria</taxon>
        <taxon>Anthozoa</taxon>
        <taxon>Hexacorallia</taxon>
        <taxon>Scleractinia</taxon>
        <taxon>Astrocoeniina</taxon>
        <taxon>Acroporidae</taxon>
        <taxon>Acropora</taxon>
    </lineage>
</organism>
<reference evidence="9" key="2">
    <citation type="journal article" date="2023" name="Science">
        <title>Genomic signatures of disease resistance in endangered staghorn corals.</title>
        <authorList>
            <person name="Vollmer S.V."/>
            <person name="Selwyn J.D."/>
            <person name="Despard B.A."/>
            <person name="Roesel C.L."/>
        </authorList>
    </citation>
    <scope>NUCLEOTIDE SEQUENCE</scope>
    <source>
        <strain evidence="9">K2</strain>
    </source>
</reference>
<dbReference type="GO" id="GO:0016579">
    <property type="term" value="P:protein deubiquitination"/>
    <property type="evidence" value="ECO:0007669"/>
    <property type="project" value="InterPro"/>
</dbReference>
<evidence type="ECO:0000256" key="4">
    <source>
        <dbReference type="ARBA" id="ARBA00022670"/>
    </source>
</evidence>